<evidence type="ECO:0000313" key="2">
    <source>
        <dbReference type="EMBL" id="KAF2176894.1"/>
    </source>
</evidence>
<keyword evidence="3" id="KW-1185">Reference proteome</keyword>
<gene>
    <name evidence="2" type="ORF">K469DRAFT_645129</name>
</gene>
<accession>A0A6A6DBG0</accession>
<dbReference type="Proteomes" id="UP000800200">
    <property type="component" value="Unassembled WGS sequence"/>
</dbReference>
<evidence type="ECO:0000313" key="3">
    <source>
        <dbReference type="Proteomes" id="UP000800200"/>
    </source>
</evidence>
<sequence length="297" mass="34078">MPTRVVDLTSHTDVLRLKVSAKPSDKYAALSYCWGWPQPDCPEFVTTKENVTRRESGFALTDLPLTLRDAVTSARSIGFSYLWIDALCIVQDDEDDWSRESATMGSIYKNADLTIIARTGVSSWDGFLSPPTAKYQTGQVSFTIPGNLPGQRRRGILWLSCRGSAGQLANTPYHWENRGWTFQEELLSTRVLFCSGYSWYNFSCLTSRKRIDQDVKEVDNYYRPRPWIRRSLKIPQHIFRGSPYDGWYEIVNEYGSRYFTNREDKLPALSGIAERLADAVNDRYVAGLWEKDLFFGL</sequence>
<feature type="non-terminal residue" evidence="2">
    <location>
        <position position="297"/>
    </location>
</feature>
<evidence type="ECO:0000259" key="1">
    <source>
        <dbReference type="Pfam" id="PF06985"/>
    </source>
</evidence>
<reference evidence="2" key="1">
    <citation type="journal article" date="2020" name="Stud. Mycol.">
        <title>101 Dothideomycetes genomes: a test case for predicting lifestyles and emergence of pathogens.</title>
        <authorList>
            <person name="Haridas S."/>
            <person name="Albert R."/>
            <person name="Binder M."/>
            <person name="Bloem J."/>
            <person name="Labutti K."/>
            <person name="Salamov A."/>
            <person name="Andreopoulos B."/>
            <person name="Baker S."/>
            <person name="Barry K."/>
            <person name="Bills G."/>
            <person name="Bluhm B."/>
            <person name="Cannon C."/>
            <person name="Castanera R."/>
            <person name="Culley D."/>
            <person name="Daum C."/>
            <person name="Ezra D."/>
            <person name="Gonzalez J."/>
            <person name="Henrissat B."/>
            <person name="Kuo A."/>
            <person name="Liang C."/>
            <person name="Lipzen A."/>
            <person name="Lutzoni F."/>
            <person name="Magnuson J."/>
            <person name="Mondo S."/>
            <person name="Nolan M."/>
            <person name="Ohm R."/>
            <person name="Pangilinan J."/>
            <person name="Park H.-J."/>
            <person name="Ramirez L."/>
            <person name="Alfaro M."/>
            <person name="Sun H."/>
            <person name="Tritt A."/>
            <person name="Yoshinaga Y."/>
            <person name="Zwiers L.-H."/>
            <person name="Turgeon B."/>
            <person name="Goodwin S."/>
            <person name="Spatafora J."/>
            <person name="Crous P."/>
            <person name="Grigoriev I."/>
        </authorList>
    </citation>
    <scope>NUCLEOTIDE SEQUENCE</scope>
    <source>
        <strain evidence="2">CBS 207.26</strain>
    </source>
</reference>
<protein>
    <submittedName>
        <fullName evidence="2">HET-domain-containing protein</fullName>
    </submittedName>
</protein>
<dbReference type="EMBL" id="ML994699">
    <property type="protein sequence ID" value="KAF2176894.1"/>
    <property type="molecule type" value="Genomic_DNA"/>
</dbReference>
<dbReference type="PANTHER" id="PTHR33112">
    <property type="entry name" value="DOMAIN PROTEIN, PUTATIVE-RELATED"/>
    <property type="match status" value="1"/>
</dbReference>
<dbReference type="PANTHER" id="PTHR33112:SF16">
    <property type="entry name" value="HETEROKARYON INCOMPATIBILITY DOMAIN-CONTAINING PROTEIN"/>
    <property type="match status" value="1"/>
</dbReference>
<dbReference type="OrthoDB" id="2958217at2759"/>
<dbReference type="Pfam" id="PF06985">
    <property type="entry name" value="HET"/>
    <property type="match status" value="1"/>
</dbReference>
<proteinExistence type="predicted"/>
<name>A0A6A6DBG0_9PEZI</name>
<feature type="domain" description="Heterokaryon incompatibility" evidence="1">
    <location>
        <begin position="27"/>
        <end position="184"/>
    </location>
</feature>
<dbReference type="AlphaFoldDB" id="A0A6A6DBG0"/>
<organism evidence="2 3">
    <name type="scientific">Zopfia rhizophila CBS 207.26</name>
    <dbReference type="NCBI Taxonomy" id="1314779"/>
    <lineage>
        <taxon>Eukaryota</taxon>
        <taxon>Fungi</taxon>
        <taxon>Dikarya</taxon>
        <taxon>Ascomycota</taxon>
        <taxon>Pezizomycotina</taxon>
        <taxon>Dothideomycetes</taxon>
        <taxon>Dothideomycetes incertae sedis</taxon>
        <taxon>Zopfiaceae</taxon>
        <taxon>Zopfia</taxon>
    </lineage>
</organism>
<dbReference type="InterPro" id="IPR010730">
    <property type="entry name" value="HET"/>
</dbReference>